<dbReference type="Proteomes" id="UP000095039">
    <property type="component" value="Unassembled WGS sequence"/>
</dbReference>
<evidence type="ECO:0000313" key="8">
    <source>
        <dbReference type="EMBL" id="OEE63825.1"/>
    </source>
</evidence>
<evidence type="ECO:0000256" key="5">
    <source>
        <dbReference type="ARBA" id="ARBA00022989"/>
    </source>
</evidence>
<evidence type="ECO:0000256" key="3">
    <source>
        <dbReference type="ARBA" id="ARBA00022475"/>
    </source>
</evidence>
<dbReference type="AlphaFoldDB" id="A0A1E5CEF5"/>
<organism evidence="8 9">
    <name type="scientific">Enterovibrio norvegicus FF-454</name>
    <dbReference type="NCBI Taxonomy" id="1185651"/>
    <lineage>
        <taxon>Bacteria</taxon>
        <taxon>Pseudomonadati</taxon>
        <taxon>Pseudomonadota</taxon>
        <taxon>Gammaproteobacteria</taxon>
        <taxon>Vibrionales</taxon>
        <taxon>Vibrionaceae</taxon>
        <taxon>Enterovibrio</taxon>
    </lineage>
</organism>
<keyword evidence="6 7" id="KW-0472">Membrane</keyword>
<gene>
    <name evidence="8" type="ORF">A1OK_18625</name>
</gene>
<keyword evidence="9" id="KW-1185">Reference proteome</keyword>
<dbReference type="GO" id="GO:0022857">
    <property type="term" value="F:transmembrane transporter activity"/>
    <property type="evidence" value="ECO:0007669"/>
    <property type="project" value="InterPro"/>
</dbReference>
<dbReference type="EMBL" id="AJWN02000014">
    <property type="protein sequence ID" value="OEE63825.1"/>
    <property type="molecule type" value="Genomic_DNA"/>
</dbReference>
<evidence type="ECO:0000256" key="6">
    <source>
        <dbReference type="ARBA" id="ARBA00023136"/>
    </source>
</evidence>
<evidence type="ECO:0008006" key="10">
    <source>
        <dbReference type="Google" id="ProtNLM"/>
    </source>
</evidence>
<keyword evidence="4 7" id="KW-0812">Transmembrane</keyword>
<keyword evidence="3" id="KW-1003">Cell membrane</keyword>
<feature type="transmembrane region" description="Helical" evidence="7">
    <location>
        <begin position="101"/>
        <end position="117"/>
    </location>
</feature>
<dbReference type="PANTHER" id="PTHR30509">
    <property type="entry name" value="P-HYDROXYBENZOIC ACID EFFLUX PUMP SUBUNIT-RELATED"/>
    <property type="match status" value="1"/>
</dbReference>
<keyword evidence="2" id="KW-0813">Transport</keyword>
<sequence>MLKAPKTKLGATMTQYPTFALQHARLLYMVRVTIVMGFILLIVRAFDVPYGYWALITAVTILGAIPFVGGVLSKAKQRVLGTIAGGMAGLALFLIPPQYHWIHHFAFFALLIGAMYFTQERYAYAALMAAVTIVIVAGGGPADFEAAGWRIMNVLWAGVVAVLVSLYIFPSRATDQFIFLLEKFLQEFNRYYTQHIEDAKQGIFEPSHADKLNELVDKQQSILPHALKESGINKNVLNSILLIEKRLYAELEALISTQWDAQQGKDEISEMDGLIETQYALSNHFEDLAHQIVNKDVTAMSLEQISILNLSSDTIAHPKGDTRDISYFGYLWLNREMARQFVQLTVVTKKVFAYQ</sequence>
<dbReference type="Pfam" id="PF04632">
    <property type="entry name" value="FUSC"/>
    <property type="match status" value="1"/>
</dbReference>
<reference evidence="8 9" key="1">
    <citation type="journal article" date="2012" name="Science">
        <title>Ecological populations of bacteria act as socially cohesive units of antibiotic production and resistance.</title>
        <authorList>
            <person name="Cordero O.X."/>
            <person name="Wildschutte H."/>
            <person name="Kirkup B."/>
            <person name="Proehl S."/>
            <person name="Ngo L."/>
            <person name="Hussain F."/>
            <person name="Le Roux F."/>
            <person name="Mincer T."/>
            <person name="Polz M.F."/>
        </authorList>
    </citation>
    <scope>NUCLEOTIDE SEQUENCE [LARGE SCALE GENOMIC DNA]</scope>
    <source>
        <strain evidence="8 9">FF-454</strain>
    </source>
</reference>
<evidence type="ECO:0000313" key="9">
    <source>
        <dbReference type="Proteomes" id="UP000095039"/>
    </source>
</evidence>
<dbReference type="GO" id="GO:0005886">
    <property type="term" value="C:plasma membrane"/>
    <property type="evidence" value="ECO:0007669"/>
    <property type="project" value="UniProtKB-SubCell"/>
</dbReference>
<keyword evidence="5 7" id="KW-1133">Transmembrane helix</keyword>
<feature type="transmembrane region" description="Helical" evidence="7">
    <location>
        <begin position="148"/>
        <end position="169"/>
    </location>
</feature>
<accession>A0A1E5CEF5</accession>
<dbReference type="RefSeq" id="WP_016958103.1">
    <property type="nucleotide sequence ID" value="NZ_AJWN02000014.1"/>
</dbReference>
<feature type="transmembrane region" description="Helical" evidence="7">
    <location>
        <begin position="124"/>
        <end position="142"/>
    </location>
</feature>
<comment type="caution">
    <text evidence="8">The sequence shown here is derived from an EMBL/GenBank/DDBJ whole genome shotgun (WGS) entry which is preliminary data.</text>
</comment>
<dbReference type="InterPro" id="IPR006726">
    <property type="entry name" value="PHBA_efflux_AaeB/fusaric-R"/>
</dbReference>
<evidence type="ECO:0000256" key="2">
    <source>
        <dbReference type="ARBA" id="ARBA00022448"/>
    </source>
</evidence>
<feature type="transmembrane region" description="Helical" evidence="7">
    <location>
        <begin position="26"/>
        <end position="46"/>
    </location>
</feature>
<evidence type="ECO:0000256" key="7">
    <source>
        <dbReference type="SAM" id="Phobius"/>
    </source>
</evidence>
<feature type="transmembrane region" description="Helical" evidence="7">
    <location>
        <begin position="52"/>
        <end position="72"/>
    </location>
</feature>
<proteinExistence type="predicted"/>
<comment type="subcellular location">
    <subcellularLocation>
        <location evidence="1">Cell membrane</location>
        <topology evidence="1">Multi-pass membrane protein</topology>
    </subcellularLocation>
</comment>
<feature type="transmembrane region" description="Helical" evidence="7">
    <location>
        <begin position="79"/>
        <end position="95"/>
    </location>
</feature>
<dbReference type="PANTHER" id="PTHR30509:SF9">
    <property type="entry name" value="MULTIDRUG RESISTANCE PROTEIN MDTO"/>
    <property type="match status" value="1"/>
</dbReference>
<name>A0A1E5CEF5_9GAMM</name>
<evidence type="ECO:0000256" key="1">
    <source>
        <dbReference type="ARBA" id="ARBA00004651"/>
    </source>
</evidence>
<evidence type="ECO:0000256" key="4">
    <source>
        <dbReference type="ARBA" id="ARBA00022692"/>
    </source>
</evidence>
<protein>
    <recommendedName>
        <fullName evidence="10">FUSC family protein</fullName>
    </recommendedName>
</protein>